<dbReference type="InterPro" id="IPR003594">
    <property type="entry name" value="HATPase_dom"/>
</dbReference>
<protein>
    <submittedName>
        <fullName evidence="5">PAS domain S-box-containing protein</fullName>
    </submittedName>
</protein>
<dbReference type="SUPFAM" id="SSF55785">
    <property type="entry name" value="PYP-like sensor domain (PAS domain)"/>
    <property type="match status" value="1"/>
</dbReference>
<dbReference type="CDD" id="cd00130">
    <property type="entry name" value="PAS"/>
    <property type="match status" value="1"/>
</dbReference>
<dbReference type="InterPro" id="IPR000014">
    <property type="entry name" value="PAS"/>
</dbReference>
<dbReference type="InterPro" id="IPR036890">
    <property type="entry name" value="HATPase_C_sf"/>
</dbReference>
<evidence type="ECO:0000256" key="1">
    <source>
        <dbReference type="ARBA" id="ARBA00022679"/>
    </source>
</evidence>
<name>A0A1T4R1A9_9BACT</name>
<evidence type="ECO:0000256" key="3">
    <source>
        <dbReference type="ARBA" id="ARBA00023012"/>
    </source>
</evidence>
<dbReference type="EMBL" id="FUWH01000010">
    <property type="protein sequence ID" value="SKA09770.1"/>
    <property type="molecule type" value="Genomic_DNA"/>
</dbReference>
<dbReference type="PROSITE" id="PS50112">
    <property type="entry name" value="PAS"/>
    <property type="match status" value="1"/>
</dbReference>
<reference evidence="5 6" key="1">
    <citation type="submission" date="2017-02" db="EMBL/GenBank/DDBJ databases">
        <authorList>
            <person name="Peterson S.W."/>
        </authorList>
    </citation>
    <scope>NUCLEOTIDE SEQUENCE [LARGE SCALE GENOMIC DNA]</scope>
    <source>
        <strain evidence="5 6">DSM 22335</strain>
    </source>
</reference>
<proteinExistence type="predicted"/>
<dbReference type="InterPro" id="IPR013655">
    <property type="entry name" value="PAS_fold_3"/>
</dbReference>
<dbReference type="Gene3D" id="3.30.565.10">
    <property type="entry name" value="Histidine kinase-like ATPase, C-terminal domain"/>
    <property type="match status" value="1"/>
</dbReference>
<keyword evidence="1" id="KW-0808">Transferase</keyword>
<dbReference type="InterPro" id="IPR050482">
    <property type="entry name" value="Sensor_HK_TwoCompSys"/>
</dbReference>
<dbReference type="SMART" id="SM00091">
    <property type="entry name" value="PAS"/>
    <property type="match status" value="1"/>
</dbReference>
<organism evidence="5 6">
    <name type="scientific">Sediminibacterium ginsengisoli</name>
    <dbReference type="NCBI Taxonomy" id="413434"/>
    <lineage>
        <taxon>Bacteria</taxon>
        <taxon>Pseudomonadati</taxon>
        <taxon>Bacteroidota</taxon>
        <taxon>Chitinophagia</taxon>
        <taxon>Chitinophagales</taxon>
        <taxon>Chitinophagaceae</taxon>
        <taxon>Sediminibacterium</taxon>
    </lineage>
</organism>
<dbReference type="PANTHER" id="PTHR24421:SF58">
    <property type="entry name" value="SIGNAL TRANSDUCTION HISTIDINE-PROTEIN KINASE_PHOSPHATASE UHPB"/>
    <property type="match status" value="1"/>
</dbReference>
<dbReference type="GO" id="GO:0016301">
    <property type="term" value="F:kinase activity"/>
    <property type="evidence" value="ECO:0007669"/>
    <property type="project" value="UniProtKB-KW"/>
</dbReference>
<dbReference type="NCBIfam" id="TIGR00229">
    <property type="entry name" value="sensory_box"/>
    <property type="match status" value="1"/>
</dbReference>
<dbReference type="Pfam" id="PF08447">
    <property type="entry name" value="PAS_3"/>
    <property type="match status" value="1"/>
</dbReference>
<keyword evidence="2" id="KW-0418">Kinase</keyword>
<dbReference type="PANTHER" id="PTHR24421">
    <property type="entry name" value="NITRATE/NITRITE SENSOR PROTEIN NARX-RELATED"/>
    <property type="match status" value="1"/>
</dbReference>
<dbReference type="Proteomes" id="UP000190888">
    <property type="component" value="Unassembled WGS sequence"/>
</dbReference>
<dbReference type="SUPFAM" id="SSF55874">
    <property type="entry name" value="ATPase domain of HSP90 chaperone/DNA topoisomerase II/histidine kinase"/>
    <property type="match status" value="1"/>
</dbReference>
<dbReference type="Gene3D" id="3.30.450.20">
    <property type="entry name" value="PAS domain"/>
    <property type="match status" value="1"/>
</dbReference>
<dbReference type="RefSeq" id="WP_176113029.1">
    <property type="nucleotide sequence ID" value="NZ_FUWH01000010.1"/>
</dbReference>
<feature type="domain" description="PAS" evidence="4">
    <location>
        <begin position="28"/>
        <end position="77"/>
    </location>
</feature>
<dbReference type="InterPro" id="IPR035965">
    <property type="entry name" value="PAS-like_dom_sf"/>
</dbReference>
<sequence length="342" mass="38898">MLHTAEPEIDFFSFFELTLDLVCIAGKDGYLKKINPAVTAVLGYTEDELLNRPIDSFIHPEDLEATRIRRTALLKGKNLVNFENRYFTKTGEVVWLSWTSIFIPSKEVVFAIAKDITERKKADELIEEKYRRFKSMATHFKSSIEEDRKYLAAELHEELAQLAAVIKMDMIWLHNHLPDQPAVVGNRITHATGVADLLINTIRRISFSISPGRLSDLGLAAALKWQCDEFSLLNSIPCVFENNCEESLLSEEIRIDFFRICQEALLNIMYHAQAKTVTVKLEDHQHYIMLSIQDDGIGFDPDKLTHHPGITSMTERTESINGRLVIKSAPGAGTMLMIFVNK</sequence>
<accession>A0A1T4R1A9</accession>
<dbReference type="Gene3D" id="1.20.5.1930">
    <property type="match status" value="1"/>
</dbReference>
<evidence type="ECO:0000259" key="4">
    <source>
        <dbReference type="PROSITE" id="PS50112"/>
    </source>
</evidence>
<evidence type="ECO:0000313" key="5">
    <source>
        <dbReference type="EMBL" id="SKA09770.1"/>
    </source>
</evidence>
<evidence type="ECO:0000313" key="6">
    <source>
        <dbReference type="Proteomes" id="UP000190888"/>
    </source>
</evidence>
<dbReference type="CDD" id="cd16917">
    <property type="entry name" value="HATPase_UhpB-NarQ-NarX-like"/>
    <property type="match status" value="1"/>
</dbReference>
<dbReference type="STRING" id="413434.SAMN04488132_11056"/>
<gene>
    <name evidence="5" type="ORF">SAMN04488132_11056</name>
</gene>
<evidence type="ECO:0000256" key="2">
    <source>
        <dbReference type="ARBA" id="ARBA00022777"/>
    </source>
</evidence>
<dbReference type="AlphaFoldDB" id="A0A1T4R1A9"/>
<dbReference type="GO" id="GO:0000160">
    <property type="term" value="P:phosphorelay signal transduction system"/>
    <property type="evidence" value="ECO:0007669"/>
    <property type="project" value="UniProtKB-KW"/>
</dbReference>
<dbReference type="Pfam" id="PF02518">
    <property type="entry name" value="HATPase_c"/>
    <property type="match status" value="1"/>
</dbReference>
<keyword evidence="3" id="KW-0902">Two-component regulatory system</keyword>
<keyword evidence="6" id="KW-1185">Reference proteome</keyword>